<keyword evidence="3" id="KW-1185">Reference proteome</keyword>
<protein>
    <submittedName>
        <fullName evidence="2">Uncharacterized protein</fullName>
    </submittedName>
</protein>
<sequence>MSGRDLIKEEIERRKRERAERKRLWKQNMIRSGQAVTEEKKQNAADGGR</sequence>
<reference evidence="2 3" key="1">
    <citation type="submission" date="2019-01" db="EMBL/GenBank/DDBJ databases">
        <title>Draft genome sequence of Dictyobacter sp. Uno17.</title>
        <authorList>
            <person name="Wang C.M."/>
            <person name="Zheng Y."/>
            <person name="Sakai Y."/>
            <person name="Abe K."/>
            <person name="Yokota A."/>
            <person name="Yabe S."/>
        </authorList>
    </citation>
    <scope>NUCLEOTIDE SEQUENCE [LARGE SCALE GENOMIC DNA]</scope>
    <source>
        <strain evidence="2 3">Uno17</strain>
    </source>
</reference>
<organism evidence="2 3">
    <name type="scientific">Dictyobacter arantiisoli</name>
    <dbReference type="NCBI Taxonomy" id="2014874"/>
    <lineage>
        <taxon>Bacteria</taxon>
        <taxon>Bacillati</taxon>
        <taxon>Chloroflexota</taxon>
        <taxon>Ktedonobacteria</taxon>
        <taxon>Ktedonobacterales</taxon>
        <taxon>Dictyobacteraceae</taxon>
        <taxon>Dictyobacter</taxon>
    </lineage>
</organism>
<feature type="region of interest" description="Disordered" evidence="1">
    <location>
        <begin position="1"/>
        <end position="20"/>
    </location>
</feature>
<dbReference type="AlphaFoldDB" id="A0A5A5TJJ3"/>
<gene>
    <name evidence="2" type="ORF">KDI_53440</name>
</gene>
<dbReference type="RefSeq" id="WP_172632478.1">
    <property type="nucleotide sequence ID" value="NZ_BIXY01000145.1"/>
</dbReference>
<dbReference type="Proteomes" id="UP000322530">
    <property type="component" value="Unassembled WGS sequence"/>
</dbReference>
<dbReference type="EMBL" id="BIXY01000145">
    <property type="protein sequence ID" value="GCF11780.1"/>
    <property type="molecule type" value="Genomic_DNA"/>
</dbReference>
<evidence type="ECO:0000313" key="2">
    <source>
        <dbReference type="EMBL" id="GCF11780.1"/>
    </source>
</evidence>
<proteinExistence type="predicted"/>
<name>A0A5A5TJJ3_9CHLR</name>
<feature type="compositionally biased region" description="Basic and acidic residues" evidence="1">
    <location>
        <begin position="37"/>
        <end position="49"/>
    </location>
</feature>
<feature type="region of interest" description="Disordered" evidence="1">
    <location>
        <begin position="25"/>
        <end position="49"/>
    </location>
</feature>
<comment type="caution">
    <text evidence="2">The sequence shown here is derived from an EMBL/GenBank/DDBJ whole genome shotgun (WGS) entry which is preliminary data.</text>
</comment>
<evidence type="ECO:0000313" key="3">
    <source>
        <dbReference type="Proteomes" id="UP000322530"/>
    </source>
</evidence>
<accession>A0A5A5TJJ3</accession>
<evidence type="ECO:0000256" key="1">
    <source>
        <dbReference type="SAM" id="MobiDB-lite"/>
    </source>
</evidence>